<keyword evidence="2" id="KW-0238">DNA-binding</keyword>
<dbReference type="InterPro" id="IPR001845">
    <property type="entry name" value="HTH_ArsR_DNA-bd_dom"/>
</dbReference>
<evidence type="ECO:0000313" key="6">
    <source>
        <dbReference type="Proteomes" id="UP001595533"/>
    </source>
</evidence>
<keyword evidence="1" id="KW-0805">Transcription regulation</keyword>
<dbReference type="Gene3D" id="1.10.10.10">
    <property type="entry name" value="Winged helix-like DNA-binding domain superfamily/Winged helix DNA-binding domain"/>
    <property type="match status" value="1"/>
</dbReference>
<dbReference type="InterPro" id="IPR036388">
    <property type="entry name" value="WH-like_DNA-bd_sf"/>
</dbReference>
<protein>
    <submittedName>
        <fullName evidence="5">ArsR/SmtB family transcription factor</fullName>
    </submittedName>
</protein>
<proteinExistence type="predicted"/>
<keyword evidence="3" id="KW-0804">Transcription</keyword>
<organism evidence="5 6">
    <name type="scientific">Marinicella sediminis</name>
    <dbReference type="NCBI Taxonomy" id="1792834"/>
    <lineage>
        <taxon>Bacteria</taxon>
        <taxon>Pseudomonadati</taxon>
        <taxon>Pseudomonadota</taxon>
        <taxon>Gammaproteobacteria</taxon>
        <taxon>Lysobacterales</taxon>
        <taxon>Marinicellaceae</taxon>
        <taxon>Marinicella</taxon>
    </lineage>
</organism>
<dbReference type="NCBIfam" id="NF033788">
    <property type="entry name" value="HTH_metalloreg"/>
    <property type="match status" value="1"/>
</dbReference>
<evidence type="ECO:0000256" key="1">
    <source>
        <dbReference type="ARBA" id="ARBA00023015"/>
    </source>
</evidence>
<dbReference type="SUPFAM" id="SSF46785">
    <property type="entry name" value="Winged helix' DNA-binding domain"/>
    <property type="match status" value="1"/>
</dbReference>
<dbReference type="InterPro" id="IPR011991">
    <property type="entry name" value="ArsR-like_HTH"/>
</dbReference>
<dbReference type="EMBL" id="JBHRTS010000002">
    <property type="protein sequence ID" value="MFC3193643.1"/>
    <property type="molecule type" value="Genomic_DNA"/>
</dbReference>
<feature type="domain" description="HTH arsR-type" evidence="4">
    <location>
        <begin position="5"/>
        <end position="102"/>
    </location>
</feature>
<reference evidence="6" key="1">
    <citation type="journal article" date="2019" name="Int. J. Syst. Evol. Microbiol.">
        <title>The Global Catalogue of Microorganisms (GCM) 10K type strain sequencing project: providing services to taxonomists for standard genome sequencing and annotation.</title>
        <authorList>
            <consortium name="The Broad Institute Genomics Platform"/>
            <consortium name="The Broad Institute Genome Sequencing Center for Infectious Disease"/>
            <person name="Wu L."/>
            <person name="Ma J."/>
        </authorList>
    </citation>
    <scope>NUCLEOTIDE SEQUENCE [LARGE SCALE GENOMIC DNA]</scope>
    <source>
        <strain evidence="6">KCTC 42953</strain>
    </source>
</reference>
<dbReference type="InterPro" id="IPR051011">
    <property type="entry name" value="Metal_resp_trans_reg"/>
</dbReference>
<name>A0ABV7JBP4_9GAMM</name>
<dbReference type="Proteomes" id="UP001595533">
    <property type="component" value="Unassembled WGS sequence"/>
</dbReference>
<dbReference type="PANTHER" id="PTHR43132:SF2">
    <property type="entry name" value="ARSENICAL RESISTANCE OPERON REPRESSOR ARSR-RELATED"/>
    <property type="match status" value="1"/>
</dbReference>
<evidence type="ECO:0000259" key="4">
    <source>
        <dbReference type="PROSITE" id="PS50987"/>
    </source>
</evidence>
<comment type="caution">
    <text evidence="5">The sequence shown here is derived from an EMBL/GenBank/DDBJ whole genome shotgun (WGS) entry which is preliminary data.</text>
</comment>
<dbReference type="CDD" id="cd00090">
    <property type="entry name" value="HTH_ARSR"/>
    <property type="match status" value="1"/>
</dbReference>
<dbReference type="SMART" id="SM00418">
    <property type="entry name" value="HTH_ARSR"/>
    <property type="match status" value="1"/>
</dbReference>
<evidence type="ECO:0000256" key="3">
    <source>
        <dbReference type="ARBA" id="ARBA00023163"/>
    </source>
</evidence>
<dbReference type="Pfam" id="PF01022">
    <property type="entry name" value="HTH_5"/>
    <property type="match status" value="1"/>
</dbReference>
<evidence type="ECO:0000256" key="2">
    <source>
        <dbReference type="ARBA" id="ARBA00023125"/>
    </source>
</evidence>
<dbReference type="RefSeq" id="WP_198538327.1">
    <property type="nucleotide sequence ID" value="NZ_JBHRTS010000002.1"/>
</dbReference>
<sequence>MTPSMDDMITHSGSASELLKLISNQKRLLILCLLHEQEMSVSELNETLPQLSQSALSQHLAQLRDANLVKIRREAQTIFYSLTDSKAVRIIHLLHELYCQDDCP</sequence>
<dbReference type="InterPro" id="IPR036390">
    <property type="entry name" value="WH_DNA-bd_sf"/>
</dbReference>
<gene>
    <name evidence="5" type="ORF">ACFODZ_05265</name>
</gene>
<accession>A0ABV7JBP4</accession>
<dbReference type="PANTHER" id="PTHR43132">
    <property type="entry name" value="ARSENICAL RESISTANCE OPERON REPRESSOR ARSR-RELATED"/>
    <property type="match status" value="1"/>
</dbReference>
<dbReference type="PRINTS" id="PR00778">
    <property type="entry name" value="HTHARSR"/>
</dbReference>
<evidence type="ECO:0000313" key="5">
    <source>
        <dbReference type="EMBL" id="MFC3193643.1"/>
    </source>
</evidence>
<keyword evidence="6" id="KW-1185">Reference proteome</keyword>
<dbReference type="PROSITE" id="PS50987">
    <property type="entry name" value="HTH_ARSR_2"/>
    <property type="match status" value="1"/>
</dbReference>